<organism evidence="1">
    <name type="scientific">Streptomyces sp. NBC_00093</name>
    <dbReference type="NCBI Taxonomy" id="2975649"/>
    <lineage>
        <taxon>Bacteria</taxon>
        <taxon>Bacillati</taxon>
        <taxon>Actinomycetota</taxon>
        <taxon>Actinomycetes</taxon>
        <taxon>Kitasatosporales</taxon>
        <taxon>Streptomycetaceae</taxon>
        <taxon>Streptomyces</taxon>
    </lineage>
</organism>
<accession>A0AAU2AA53</accession>
<sequence>MTTHGTRTNALTEALLDRFLGEVRALAPVAVWAHGSLGGGDYQEGRSDLDMIAVLAGPIGPATAWNVAELHARLRTHPLAPLLHCTYLSDATTANPERRHLTWAHSQLFRRTVSPVTRRELHSFGRVLYGKVPGELLPLVPDRQLTDYVVRDLRDNYRPAVDKARLWTRDVWVDLGLVTFARATMTVREGSLISKREALDLLPGLGAPVEVVEDIARRRYRQEGRPVGDGWPERRAELTRGFLGPAIDRLVASYG</sequence>
<dbReference type="AlphaFoldDB" id="A0AAU2AA53"/>
<evidence type="ECO:0000313" key="1">
    <source>
        <dbReference type="EMBL" id="WTT20877.1"/>
    </source>
</evidence>
<dbReference type="EMBL" id="CP108222">
    <property type="protein sequence ID" value="WTT20877.1"/>
    <property type="molecule type" value="Genomic_DNA"/>
</dbReference>
<reference evidence="1" key="1">
    <citation type="submission" date="2022-10" db="EMBL/GenBank/DDBJ databases">
        <title>The complete genomes of actinobacterial strains from the NBC collection.</title>
        <authorList>
            <person name="Joergensen T.S."/>
            <person name="Alvarez Arevalo M."/>
            <person name="Sterndorff E.B."/>
            <person name="Faurdal D."/>
            <person name="Vuksanovic O."/>
            <person name="Mourched A.-S."/>
            <person name="Charusanti P."/>
            <person name="Shaw S."/>
            <person name="Blin K."/>
            <person name="Weber T."/>
        </authorList>
    </citation>
    <scope>NUCLEOTIDE SEQUENCE</scope>
    <source>
        <strain evidence="1">NBC_00093</strain>
    </source>
</reference>
<name>A0AAU2AA53_9ACTN</name>
<protein>
    <submittedName>
        <fullName evidence="1">DUF4111 domain-containing protein</fullName>
    </submittedName>
</protein>
<gene>
    <name evidence="1" type="ORF">OHA22_37795</name>
</gene>
<proteinExistence type="predicted"/>